<dbReference type="AlphaFoldDB" id="A0A9W6F3L2"/>
<accession>A0A9W6F3L2</accession>
<dbReference type="InterPro" id="IPR015590">
    <property type="entry name" value="Aldehyde_DH_dom"/>
</dbReference>
<dbReference type="InterPro" id="IPR016162">
    <property type="entry name" value="Ald_DH_N"/>
</dbReference>
<comment type="caution">
    <text evidence="3">The sequence shown here is derived from an EMBL/GenBank/DDBJ whole genome shotgun (WGS) entry which is preliminary data.</text>
</comment>
<protein>
    <recommendedName>
        <fullName evidence="2">Aldehyde dehydrogenase domain-containing protein</fullName>
    </recommendedName>
</protein>
<dbReference type="SUPFAM" id="SSF53720">
    <property type="entry name" value="ALDH-like"/>
    <property type="match status" value="1"/>
</dbReference>
<reference evidence="3 4" key="1">
    <citation type="journal article" date="2023" name="Commun. Biol.">
        <title>Reorganization of the ancestral sex-determining regions during the evolution of trioecy in Pleodorina starrii.</title>
        <authorList>
            <person name="Takahashi K."/>
            <person name="Suzuki S."/>
            <person name="Kawai-Toyooka H."/>
            <person name="Yamamoto K."/>
            <person name="Hamaji T."/>
            <person name="Ootsuki R."/>
            <person name="Yamaguchi H."/>
            <person name="Kawachi M."/>
            <person name="Higashiyama T."/>
            <person name="Nozaki H."/>
        </authorList>
    </citation>
    <scope>NUCLEOTIDE SEQUENCE [LARGE SCALE GENOMIC DNA]</scope>
    <source>
        <strain evidence="3 4">NIES-4479</strain>
    </source>
</reference>
<dbReference type="Proteomes" id="UP001165080">
    <property type="component" value="Unassembled WGS sequence"/>
</dbReference>
<dbReference type="Gene3D" id="3.40.309.10">
    <property type="entry name" value="Aldehyde Dehydrogenase, Chain A, domain 2"/>
    <property type="match status" value="1"/>
</dbReference>
<keyword evidence="1" id="KW-0472">Membrane</keyword>
<dbReference type="Pfam" id="PF00171">
    <property type="entry name" value="Aldedh"/>
    <property type="match status" value="1"/>
</dbReference>
<evidence type="ECO:0000256" key="1">
    <source>
        <dbReference type="SAM" id="Phobius"/>
    </source>
</evidence>
<evidence type="ECO:0000313" key="3">
    <source>
        <dbReference type="EMBL" id="GLC54974.1"/>
    </source>
</evidence>
<name>A0A9W6F3L2_9CHLO</name>
<sequence length="579" mass="63326">MTVLETVEGPDALIDQSLTVLEAKKAEWAALPLKDKIELLDAARLRLMDKMVSLGRIGAGVKACTDESMVVSEMLTSTAIPATYIHKLLATLRSLATTGKAPQLPVRTTTSGQLAVQVFPVSWADRNNLLQPGASAELVLRPEVKEVRQAELYDSNGRVKEGRQGVCAVLGAGNHGFLALKDVLVCLYERGQVVALKPHPQWFEWQRTADYVLQPFIQAGYLRSLYLPDTSSTGALLYHPKVDCVHMTGGTATHDVIVWGPSEEERKRRREANDPVLKVPITSELGCVTPFIVAPWRFTPAQLRLQAEGLVAAMTSNVGCNCNSAKVLVLPADWEQGPAFLENVRTVLRGTPMDPPYYAGIQERYRAFLERYPRCEVIEGPRREVAEDKADAVGKHLPYLINVMDELPTDPRAEYAFNVEPFAPVLTVVRLPTHGPVEFLEAATRFANEDLWGTLSAMVVLHPGLEAAHPEAVSKAIDGLRYGVVSVNAWSAVSFVVGACIWGAFDGDQTIADVGSGLGVVGNPYLLDRVQKAVYRVPLEGQAVPRPPHLKPLPLALARAAIGFLVSGWWGVLRAFWAR</sequence>
<dbReference type="GO" id="GO:0016620">
    <property type="term" value="F:oxidoreductase activity, acting on the aldehyde or oxo group of donors, NAD or NADP as acceptor"/>
    <property type="evidence" value="ECO:0007669"/>
    <property type="project" value="InterPro"/>
</dbReference>
<evidence type="ECO:0000313" key="4">
    <source>
        <dbReference type="Proteomes" id="UP001165080"/>
    </source>
</evidence>
<organism evidence="3 4">
    <name type="scientific">Pleodorina starrii</name>
    <dbReference type="NCBI Taxonomy" id="330485"/>
    <lineage>
        <taxon>Eukaryota</taxon>
        <taxon>Viridiplantae</taxon>
        <taxon>Chlorophyta</taxon>
        <taxon>core chlorophytes</taxon>
        <taxon>Chlorophyceae</taxon>
        <taxon>CS clade</taxon>
        <taxon>Chlamydomonadales</taxon>
        <taxon>Volvocaceae</taxon>
        <taxon>Pleodorina</taxon>
    </lineage>
</organism>
<dbReference type="InterPro" id="IPR016163">
    <property type="entry name" value="Ald_DH_C"/>
</dbReference>
<feature type="transmembrane region" description="Helical" evidence="1">
    <location>
        <begin position="556"/>
        <end position="577"/>
    </location>
</feature>
<dbReference type="OrthoDB" id="40137at2759"/>
<dbReference type="EMBL" id="BRXU01000011">
    <property type="protein sequence ID" value="GLC54974.1"/>
    <property type="molecule type" value="Genomic_DNA"/>
</dbReference>
<evidence type="ECO:0000259" key="2">
    <source>
        <dbReference type="Pfam" id="PF00171"/>
    </source>
</evidence>
<dbReference type="InterPro" id="IPR016161">
    <property type="entry name" value="Ald_DH/histidinol_DH"/>
</dbReference>
<gene>
    <name evidence="3" type="primary">PLEST006811</name>
    <name evidence="3" type="ORF">PLESTB_000926500</name>
</gene>
<keyword evidence="4" id="KW-1185">Reference proteome</keyword>
<keyword evidence="1" id="KW-0812">Transmembrane</keyword>
<dbReference type="Gene3D" id="3.40.605.10">
    <property type="entry name" value="Aldehyde Dehydrogenase, Chain A, domain 1"/>
    <property type="match status" value="1"/>
</dbReference>
<feature type="domain" description="Aldehyde dehydrogenase" evidence="2">
    <location>
        <begin position="226"/>
        <end position="493"/>
    </location>
</feature>
<keyword evidence="1" id="KW-1133">Transmembrane helix</keyword>
<proteinExistence type="predicted"/>